<dbReference type="EMBL" id="FNCJ01000007">
    <property type="protein sequence ID" value="SDH09092.1"/>
    <property type="molecule type" value="Genomic_DNA"/>
</dbReference>
<evidence type="ECO:0000313" key="1">
    <source>
        <dbReference type="EMBL" id="SDH09092.1"/>
    </source>
</evidence>
<reference evidence="1 2" key="1">
    <citation type="submission" date="2016-10" db="EMBL/GenBank/DDBJ databases">
        <authorList>
            <person name="de Groot N.N."/>
        </authorList>
    </citation>
    <scope>NUCLEOTIDE SEQUENCE [LARGE SCALE GENOMIC DNA]</scope>
    <source>
        <strain evidence="1 2">LMG 2247</strain>
    </source>
</reference>
<protein>
    <recommendedName>
        <fullName evidence="3">Baseplate protein J-like domain-containing protein</fullName>
    </recommendedName>
</protein>
<gene>
    <name evidence="1" type="ORF">SAMN05216466_10765</name>
</gene>
<dbReference type="AlphaFoldDB" id="A0A1G7ZK21"/>
<name>A0A1G7ZK21_9BURK</name>
<accession>A0A1G7ZK21</accession>
<organism evidence="1 2">
    <name type="scientific">Paraburkholderia phenazinium</name>
    <dbReference type="NCBI Taxonomy" id="60549"/>
    <lineage>
        <taxon>Bacteria</taxon>
        <taxon>Pseudomonadati</taxon>
        <taxon>Pseudomonadota</taxon>
        <taxon>Betaproteobacteria</taxon>
        <taxon>Burkholderiales</taxon>
        <taxon>Burkholderiaceae</taxon>
        <taxon>Paraburkholderia</taxon>
    </lineage>
</organism>
<dbReference type="Proteomes" id="UP000199706">
    <property type="component" value="Unassembled WGS sequence"/>
</dbReference>
<sequence length="401" mass="41219">MTLPVIMTASGPVPNSPAALNSDLIATVEAEDAGFTANLPGLLLEDLTSTGTAMLAQMDQARVDAIDSVTPYGANAFILAQQGVMLGIPQGQPTNTSVLVVFTDTSAPGYVLPQGFIVGDGTYQYVLQDGGVLASNGVSAPLLAVANQSGTWAVPEGSVTQIVTSLPTPYNETMTVTNPQAGTPSTSTETVPSYRSRIIVANQVAGQGTPDYIQSLLMDVPGVIPRLVSILQSTFGWEVLCGGGDPYQVAGAIYLGVLDLSTIVGSNTTARNVTATITSSPNQYNVTYVNPPQQVVTVSVIWNTNLSNFTAGAQVNQLGAPAIQSYVNSIVVGQPMNLNAMSAAFQAAIASVLPVANLSAFTVTVTINGSVVTPEAGTGIILGDPESYFQASNTAVTVTQG</sequence>
<evidence type="ECO:0008006" key="3">
    <source>
        <dbReference type="Google" id="ProtNLM"/>
    </source>
</evidence>
<proteinExistence type="predicted"/>
<evidence type="ECO:0000313" key="2">
    <source>
        <dbReference type="Proteomes" id="UP000199706"/>
    </source>
</evidence>